<comment type="caution">
    <text evidence="1">The sequence shown here is derived from an EMBL/GenBank/DDBJ whole genome shotgun (WGS) entry which is preliminary data.</text>
</comment>
<reference evidence="1 2" key="1">
    <citation type="submission" date="2024-03" db="EMBL/GenBank/DDBJ databases">
        <title>Human intestinal bacterial collection.</title>
        <authorList>
            <person name="Pauvert C."/>
            <person name="Hitch T.C.A."/>
            <person name="Clavel T."/>
        </authorList>
    </citation>
    <scope>NUCLEOTIDE SEQUENCE [LARGE SCALE GENOMIC DNA]</scope>
    <source>
        <strain evidence="1 2">CLA-AP-H29</strain>
    </source>
</reference>
<dbReference type="Proteomes" id="UP001464378">
    <property type="component" value="Unassembled WGS sequence"/>
</dbReference>
<gene>
    <name evidence="1" type="ORF">WMO64_12665</name>
</gene>
<dbReference type="SFLD" id="SFLDS00029">
    <property type="entry name" value="Radical_SAM"/>
    <property type="match status" value="1"/>
</dbReference>
<accession>A0ABV1EC90</accession>
<dbReference type="InterPro" id="IPR058240">
    <property type="entry name" value="rSAM_sf"/>
</dbReference>
<dbReference type="SUPFAM" id="SSF102114">
    <property type="entry name" value="Radical SAM enzymes"/>
    <property type="match status" value="1"/>
</dbReference>
<sequence length="305" mass="35289">MRIGLIDVDSHNFPNLCLMKLSAYHKAQGHQVCFWNPLFYFDVVYKSRVFTDTYSKDSITVRNAGQVIKGGTGYGPGPDLPDEIEHSYPDYSLYPQYSETAYGFLSRGCPRGCGFCIVGGKEGRKSRKVADLSEFWRGQREIKLMDANLLACPDHESLLLQLAGSRALVDFSQGLDIRLITRDNVALLNQVRTKAVHFAWDNPDEDLTRYFRQFLEWTSIRNPRLRRVYLLTNYGSTHEQDLYRVETLRQMGFDPYVMIYERPTAPPITRHLQRWVNNKRLFYAIPSFSDYEPVKKLLGGGMEMR</sequence>
<keyword evidence="2" id="KW-1185">Reference proteome</keyword>
<name>A0ABV1EC90_9FIRM</name>
<evidence type="ECO:0000313" key="1">
    <source>
        <dbReference type="EMBL" id="MEQ2444315.1"/>
    </source>
</evidence>
<proteinExistence type="predicted"/>
<protein>
    <submittedName>
        <fullName evidence="1">Radical SAM protein</fullName>
    </submittedName>
</protein>
<evidence type="ECO:0000313" key="2">
    <source>
        <dbReference type="Proteomes" id="UP001464378"/>
    </source>
</evidence>
<dbReference type="InterPro" id="IPR007197">
    <property type="entry name" value="rSAM"/>
</dbReference>
<organism evidence="1 2">
    <name type="scientific">Pseudoflavonifractor intestinihominis</name>
    <dbReference type="NCBI Taxonomy" id="3133171"/>
    <lineage>
        <taxon>Bacteria</taxon>
        <taxon>Bacillati</taxon>
        <taxon>Bacillota</taxon>
        <taxon>Clostridia</taxon>
        <taxon>Eubacteriales</taxon>
        <taxon>Oscillospiraceae</taxon>
        <taxon>Pseudoflavonifractor</taxon>
    </lineage>
</organism>
<dbReference type="EMBL" id="JBBMFK010000023">
    <property type="protein sequence ID" value="MEQ2444315.1"/>
    <property type="molecule type" value="Genomic_DNA"/>
</dbReference>